<dbReference type="PANTHER" id="PTHR30032">
    <property type="entry name" value="N-ACETYLMURAMOYL-L-ALANINE AMIDASE-RELATED"/>
    <property type="match status" value="1"/>
</dbReference>
<evidence type="ECO:0000313" key="2">
    <source>
        <dbReference type="EMBL" id="KIE46616.1"/>
    </source>
</evidence>
<accession>A0A0C1R7V1</accession>
<dbReference type="PANTHER" id="PTHR30032:SF8">
    <property type="entry name" value="GERMINATION-SPECIFIC N-ACETYLMURAMOYL-L-ALANINE AMIDASE"/>
    <property type="match status" value="1"/>
</dbReference>
<dbReference type="InterPro" id="IPR035940">
    <property type="entry name" value="CAP_sf"/>
</dbReference>
<dbReference type="OrthoDB" id="1892132at2"/>
<sequence>MKNKKVYTFFFLALILVCFSIKTYGFGEKVDYIIGVDRYETSALLSKANYEDSPYAIIASGESYIDALTSSPLAFNKKAPILLTNKNKLNEFTKKEILRLGTKNVYIVGGNGAVSEGVEEEIKKLGIQVTRLGGINRYETSIKIAKELGDIENIIICSGNDYKDVTLISSYASMNKNPIILYDDDKSYLDNYMSKKGISSGYIMGDLNLNYDIFSAFKRVDNKRTGDILKSFYGDIDVEEVLLTTSSNFADALSSAPIAAMKKSPVIPLGQYAEKETINFVKDKGYFDVIVVGGTVSKDAVQAVVNRTYISPEFTEENSKIKPLPDKYEIVYLEQLEKELFNLCNKAREERGLTLLVWDEELYEISKYKSRAMMQLEYFGHNNINYDNRMAQALAEAFDYTPTSIKENILYTTKYLSEIDANHIFNLWMNSESHRENILYSKHTRTAISVVYSDKYYSKCKRNNILFATQHFSNK</sequence>
<dbReference type="Gene3D" id="3.40.33.10">
    <property type="entry name" value="CAP"/>
    <property type="match status" value="1"/>
</dbReference>
<comment type="caution">
    <text evidence="2">The sequence shown here is derived from an EMBL/GenBank/DDBJ whole genome shotgun (WGS) entry which is preliminary data.</text>
</comment>
<dbReference type="InterPro" id="IPR051922">
    <property type="entry name" value="Bact_Sporulation_Assoc"/>
</dbReference>
<proteinExistence type="predicted"/>
<dbReference type="CDD" id="cd05379">
    <property type="entry name" value="CAP_bacterial"/>
    <property type="match status" value="1"/>
</dbReference>
<dbReference type="RefSeq" id="WP_039632797.1">
    <property type="nucleotide sequence ID" value="NZ_AYSO01000016.1"/>
</dbReference>
<reference evidence="2 3" key="1">
    <citation type="journal article" date="2015" name="Infect. Genet. Evol.">
        <title>Genomic sequences of six botulinum neurotoxin-producing strains representing three clostridial species illustrate the mobility and diversity of botulinum neurotoxin genes.</title>
        <authorList>
            <person name="Smith T.J."/>
            <person name="Hill K.K."/>
            <person name="Xie G."/>
            <person name="Foley B.T."/>
            <person name="Williamson C.H."/>
            <person name="Foster J.T."/>
            <person name="Johnson S.L."/>
            <person name="Chertkov O."/>
            <person name="Teshima H."/>
            <person name="Gibbons H.S."/>
            <person name="Johnsky L.A."/>
            <person name="Karavis M.A."/>
            <person name="Smith L.A."/>
        </authorList>
    </citation>
    <scope>NUCLEOTIDE SEQUENCE [LARGE SCALE GENOMIC DNA]</scope>
    <source>
        <strain evidence="2 3">CDC 2741</strain>
    </source>
</reference>
<dbReference type="EMBL" id="AYSO01000016">
    <property type="protein sequence ID" value="KIE46616.1"/>
    <property type="molecule type" value="Genomic_DNA"/>
</dbReference>
<dbReference type="Pfam" id="PF00188">
    <property type="entry name" value="CAP"/>
    <property type="match status" value="1"/>
</dbReference>
<evidence type="ECO:0000313" key="3">
    <source>
        <dbReference type="Proteomes" id="UP000031366"/>
    </source>
</evidence>
<dbReference type="Pfam" id="PF04122">
    <property type="entry name" value="CW_binding_2"/>
    <property type="match status" value="3"/>
</dbReference>
<evidence type="ECO:0000259" key="1">
    <source>
        <dbReference type="Pfam" id="PF00188"/>
    </source>
</evidence>
<feature type="domain" description="SCP" evidence="1">
    <location>
        <begin position="342"/>
        <end position="469"/>
    </location>
</feature>
<dbReference type="AlphaFoldDB" id="A0A0C1R7V1"/>
<organism evidence="2 3">
    <name type="scientific">Clostridium argentinense CDC 2741</name>
    <dbReference type="NCBI Taxonomy" id="1418104"/>
    <lineage>
        <taxon>Bacteria</taxon>
        <taxon>Bacillati</taxon>
        <taxon>Bacillota</taxon>
        <taxon>Clostridia</taxon>
        <taxon>Eubacteriales</taxon>
        <taxon>Clostridiaceae</taxon>
        <taxon>Clostridium</taxon>
    </lineage>
</organism>
<dbReference type="InterPro" id="IPR007253">
    <property type="entry name" value="Cell_wall-bd_2"/>
</dbReference>
<keyword evidence="3" id="KW-1185">Reference proteome</keyword>
<dbReference type="STRING" id="29341.RSJ17_19975"/>
<dbReference type="Gene3D" id="3.40.50.12090">
    <property type="match status" value="1"/>
</dbReference>
<name>A0A0C1R7V1_9CLOT</name>
<gene>
    <name evidence="2" type="ORF">U732_3194</name>
</gene>
<dbReference type="InterPro" id="IPR014044">
    <property type="entry name" value="CAP_dom"/>
</dbReference>
<protein>
    <submittedName>
        <fullName evidence="2">Cell wall binding repeat 2 family protein</fullName>
    </submittedName>
</protein>
<dbReference type="SUPFAM" id="SSF55797">
    <property type="entry name" value="PR-1-like"/>
    <property type="match status" value="1"/>
</dbReference>
<dbReference type="Proteomes" id="UP000031366">
    <property type="component" value="Unassembled WGS sequence"/>
</dbReference>